<evidence type="ECO:0000259" key="2">
    <source>
        <dbReference type="Pfam" id="PF07562"/>
    </source>
</evidence>
<keyword evidence="1" id="KW-1133">Transmembrane helix</keyword>
<proteinExistence type="predicted"/>
<dbReference type="InterPro" id="IPR038550">
    <property type="entry name" value="GPCR_3_9-Cys_sf"/>
</dbReference>
<dbReference type="GeneID" id="132710615"/>
<sequence>MINQDALSQLRLLNKSLPQSKCVEKCHPGFVKKPREGEPFCCYDCLPCPEGTISTQEDTEKCTKCPDDQYPNKKRLQCMPKRITFLSYNELLSIILISFALLLFLTTGFILIIFLQYLETPLSKPTTGTSPSSSWSPSSFVFCPPFSSLADQGKPPAFSDKQCSASSSQ</sequence>
<dbReference type="PANTHER" id="PTHR24061">
    <property type="entry name" value="CALCIUM-SENSING RECEPTOR-RELATED"/>
    <property type="match status" value="1"/>
</dbReference>
<dbReference type="SUPFAM" id="SSF57184">
    <property type="entry name" value="Growth factor receptor domain"/>
    <property type="match status" value="1"/>
</dbReference>
<dbReference type="InterPro" id="IPR000068">
    <property type="entry name" value="GPCR_3_Ca_sens_rcpt-rel"/>
</dbReference>
<dbReference type="Gene3D" id="2.10.50.30">
    <property type="entry name" value="GPCR, family 3, nine cysteines domain"/>
    <property type="match status" value="1"/>
</dbReference>
<dbReference type="Pfam" id="PF07562">
    <property type="entry name" value="NCD3G"/>
    <property type="match status" value="1"/>
</dbReference>
<feature type="transmembrane region" description="Helical" evidence="1">
    <location>
        <begin position="91"/>
        <end position="118"/>
    </location>
</feature>
<keyword evidence="1" id="KW-0472">Membrane</keyword>
<feature type="domain" description="GPCR family 3 nine cysteines" evidence="2">
    <location>
        <begin position="18"/>
        <end position="71"/>
    </location>
</feature>
<name>A0ABM3Z4E9_PANGU</name>
<gene>
    <name evidence="4" type="primary">LOC132710615</name>
</gene>
<dbReference type="InterPro" id="IPR011500">
    <property type="entry name" value="GPCR_3_9-Cys_dom"/>
</dbReference>
<protein>
    <submittedName>
        <fullName evidence="4">Vomeronasal type-2 receptor 26-like</fullName>
    </submittedName>
</protein>
<dbReference type="InterPro" id="IPR009030">
    <property type="entry name" value="Growth_fac_rcpt_cys_sf"/>
</dbReference>
<accession>A0ABM3Z4E9</accession>
<reference evidence="4" key="1">
    <citation type="submission" date="2025-08" db="UniProtKB">
        <authorList>
            <consortium name="RefSeq"/>
        </authorList>
    </citation>
    <scope>IDENTIFICATION</scope>
    <source>
        <tissue evidence="4">Blood</tissue>
    </source>
</reference>
<keyword evidence="1" id="KW-0812">Transmembrane</keyword>
<evidence type="ECO:0000313" key="3">
    <source>
        <dbReference type="Proteomes" id="UP001652622"/>
    </source>
</evidence>
<dbReference type="PANTHER" id="PTHR24061:SF599">
    <property type="entry name" value="G-PROTEIN COUPLED RECEPTORS FAMILY 3 PROFILE DOMAIN-CONTAINING PROTEIN"/>
    <property type="match status" value="1"/>
</dbReference>
<dbReference type="Proteomes" id="UP001652622">
    <property type="component" value="Unplaced"/>
</dbReference>
<organism evidence="3 4">
    <name type="scientific">Pantherophis guttatus</name>
    <name type="common">Corn snake</name>
    <name type="synonym">Elaphe guttata</name>
    <dbReference type="NCBI Taxonomy" id="94885"/>
    <lineage>
        <taxon>Eukaryota</taxon>
        <taxon>Metazoa</taxon>
        <taxon>Chordata</taxon>
        <taxon>Craniata</taxon>
        <taxon>Vertebrata</taxon>
        <taxon>Euteleostomi</taxon>
        <taxon>Lepidosauria</taxon>
        <taxon>Squamata</taxon>
        <taxon>Bifurcata</taxon>
        <taxon>Unidentata</taxon>
        <taxon>Episquamata</taxon>
        <taxon>Toxicofera</taxon>
        <taxon>Serpentes</taxon>
        <taxon>Colubroidea</taxon>
        <taxon>Colubridae</taxon>
        <taxon>Colubrinae</taxon>
        <taxon>Pantherophis</taxon>
    </lineage>
</organism>
<keyword evidence="3" id="KW-1185">Reference proteome</keyword>
<evidence type="ECO:0000256" key="1">
    <source>
        <dbReference type="SAM" id="Phobius"/>
    </source>
</evidence>
<dbReference type="RefSeq" id="XP_060543232.1">
    <property type="nucleotide sequence ID" value="XM_060687249.1"/>
</dbReference>
<evidence type="ECO:0000313" key="4">
    <source>
        <dbReference type="RefSeq" id="XP_060543232.1"/>
    </source>
</evidence>